<evidence type="ECO:0000256" key="1">
    <source>
        <dbReference type="SAM" id="MobiDB-lite"/>
    </source>
</evidence>
<dbReference type="Proteomes" id="UP000095283">
    <property type="component" value="Unplaced"/>
</dbReference>
<evidence type="ECO:0000313" key="2">
    <source>
        <dbReference type="Proteomes" id="UP000095283"/>
    </source>
</evidence>
<accession>A0A1I7X4D2</accession>
<dbReference type="WBParaSite" id="Hba_12447">
    <property type="protein sequence ID" value="Hba_12447"/>
    <property type="gene ID" value="Hba_12447"/>
</dbReference>
<dbReference type="AlphaFoldDB" id="A0A1I7X4D2"/>
<sequence length="81" mass="9592">MSRQKVVKRDLKSCSRKHRSERHDSVRRSAFPLSSRIERSSISIIEDPLSSDDNKDVFPFAEKLKEYYHKSPVTKRLLPYK</sequence>
<feature type="region of interest" description="Disordered" evidence="1">
    <location>
        <begin position="1"/>
        <end position="29"/>
    </location>
</feature>
<keyword evidence="2" id="KW-1185">Reference proteome</keyword>
<reference evidence="3" key="1">
    <citation type="submission" date="2016-11" db="UniProtKB">
        <authorList>
            <consortium name="WormBaseParasite"/>
        </authorList>
    </citation>
    <scope>IDENTIFICATION</scope>
</reference>
<evidence type="ECO:0000313" key="3">
    <source>
        <dbReference type="WBParaSite" id="Hba_12447"/>
    </source>
</evidence>
<name>A0A1I7X4D2_HETBA</name>
<organism evidence="2 3">
    <name type="scientific">Heterorhabditis bacteriophora</name>
    <name type="common">Entomopathogenic nematode worm</name>
    <dbReference type="NCBI Taxonomy" id="37862"/>
    <lineage>
        <taxon>Eukaryota</taxon>
        <taxon>Metazoa</taxon>
        <taxon>Ecdysozoa</taxon>
        <taxon>Nematoda</taxon>
        <taxon>Chromadorea</taxon>
        <taxon>Rhabditida</taxon>
        <taxon>Rhabditina</taxon>
        <taxon>Rhabditomorpha</taxon>
        <taxon>Strongyloidea</taxon>
        <taxon>Heterorhabditidae</taxon>
        <taxon>Heterorhabditis</taxon>
    </lineage>
</organism>
<proteinExistence type="predicted"/>
<protein>
    <submittedName>
        <fullName evidence="3">Ovule protein</fullName>
    </submittedName>
</protein>